<dbReference type="Proteomes" id="UP000019666">
    <property type="component" value="Unassembled WGS sequence"/>
</dbReference>
<dbReference type="HOGENOM" id="CLU_044833_0_0_5"/>
<dbReference type="EMBL" id="AOSK01000108">
    <property type="protein sequence ID" value="EYD74719.1"/>
    <property type="molecule type" value="Genomic_DNA"/>
</dbReference>
<name>A0A017HLR3_9RHOB</name>
<proteinExistence type="predicted"/>
<comment type="caution">
    <text evidence="1">The sequence shown here is derived from an EMBL/GenBank/DDBJ whole genome shotgun (WGS) entry which is preliminary data.</text>
</comment>
<evidence type="ECO:0000313" key="2">
    <source>
        <dbReference type="Proteomes" id="UP000019666"/>
    </source>
</evidence>
<dbReference type="RefSeq" id="WP_037280092.1">
    <property type="nucleotide sequence ID" value="NZ_KK088570.1"/>
</dbReference>
<evidence type="ECO:0000313" key="1">
    <source>
        <dbReference type="EMBL" id="EYD74719.1"/>
    </source>
</evidence>
<dbReference type="AlphaFoldDB" id="A0A017HLR3"/>
<protein>
    <recommendedName>
        <fullName evidence="3">PD-(D/E)XK nuclease superfamily protein</fullName>
    </recommendedName>
</protein>
<accession>A0A017HLR3</accession>
<evidence type="ECO:0008006" key="3">
    <source>
        <dbReference type="Google" id="ProtNLM"/>
    </source>
</evidence>
<dbReference type="STRING" id="442562.Rumeso_03672"/>
<organism evidence="1 2">
    <name type="scientific">Rubellimicrobium mesophilum DSM 19309</name>
    <dbReference type="NCBI Taxonomy" id="442562"/>
    <lineage>
        <taxon>Bacteria</taxon>
        <taxon>Pseudomonadati</taxon>
        <taxon>Pseudomonadota</taxon>
        <taxon>Alphaproteobacteria</taxon>
        <taxon>Rhodobacterales</taxon>
        <taxon>Roseobacteraceae</taxon>
        <taxon>Rubellimicrobium</taxon>
    </lineage>
</organism>
<keyword evidence="2" id="KW-1185">Reference proteome</keyword>
<sequence length="339" mass="38341">MNVQTHPLAQSPVTKARPNLFRFAPSELSQDAFLGWLLEWADHTCAGVDPALHRAGLRFLNSLLAEHGFGPLDDPRVEVRAQEHRIDLTCRVNGDFLLLIEDKTDTSERGKPMADYLSKAKAMCPELQVLPVLLKTGDQSSYEVARKLGYRTYLRADLLKVLEAGREDGVVSDIFTDFLRHLRRREDAVQSFRHKPLADWTDDAWRGFYMQLQLDVDGLSWDYVANPSGGFLAAWWHRRAWGDHTPYLQIEQGPLCFKIEVEGAAEHRKIVDGWLASLNRAGDGLGLPRITNGRRFRAGTWMTVATWDDWMVSTGDGRLDYAATLANLQRAEARLEAAL</sequence>
<reference evidence="1 2" key="1">
    <citation type="submission" date="2013-02" db="EMBL/GenBank/DDBJ databases">
        <authorList>
            <person name="Fiebig A."/>
            <person name="Goeker M."/>
            <person name="Klenk H.-P.P."/>
        </authorList>
    </citation>
    <scope>NUCLEOTIDE SEQUENCE [LARGE SCALE GENOMIC DNA]</scope>
    <source>
        <strain evidence="1 2">DSM 19309</strain>
    </source>
</reference>
<gene>
    <name evidence="1" type="ORF">Rumeso_03672</name>
</gene>
<dbReference type="OrthoDB" id="6796607at2"/>